<dbReference type="InterPro" id="IPR032109">
    <property type="entry name" value="Big_3_5"/>
</dbReference>
<proteinExistence type="predicted"/>
<dbReference type="SUPFAM" id="SSF49899">
    <property type="entry name" value="Concanavalin A-like lectins/glucanases"/>
    <property type="match status" value="3"/>
</dbReference>
<dbReference type="Proteomes" id="UP000326702">
    <property type="component" value="Chromosome"/>
</dbReference>
<dbReference type="RefSeq" id="WP_148284038.1">
    <property type="nucleotide sequence ID" value="NZ_BAABIH010000016.1"/>
</dbReference>
<name>A0A5P9QE31_9MICO</name>
<feature type="region of interest" description="Disordered" evidence="3">
    <location>
        <begin position="679"/>
        <end position="703"/>
    </location>
</feature>
<dbReference type="Pfam" id="PF13385">
    <property type="entry name" value="Laminin_G_3"/>
    <property type="match status" value="3"/>
</dbReference>
<evidence type="ECO:0000256" key="1">
    <source>
        <dbReference type="ARBA" id="ARBA00022729"/>
    </source>
</evidence>
<dbReference type="SMART" id="SM00560">
    <property type="entry name" value="LamGL"/>
    <property type="match status" value="2"/>
</dbReference>
<dbReference type="KEGG" id="lxl:KDY119_03273"/>
<dbReference type="InterPro" id="IPR029052">
    <property type="entry name" value="Metallo-depent_PP-like"/>
</dbReference>
<keyword evidence="2" id="KW-1015">Disulfide bond</keyword>
<protein>
    <submittedName>
        <fullName evidence="6">Chitinase</fullName>
        <ecNumber evidence="6">3.2.1.14</ecNumber>
    </submittedName>
</protein>
<reference evidence="6 7" key="1">
    <citation type="submission" date="2019-10" db="EMBL/GenBank/DDBJ databases">
        <title>Genome sequence of Luteimicrobium xylanilyticum HY-24.</title>
        <authorList>
            <person name="Kim D.Y."/>
            <person name="Park H.-Y."/>
        </authorList>
    </citation>
    <scope>NUCLEOTIDE SEQUENCE [LARGE SCALE GENOMIC DNA]</scope>
    <source>
        <strain evidence="6 7">HY-24</strain>
    </source>
</reference>
<keyword evidence="6" id="KW-0378">Hydrolase</keyword>
<evidence type="ECO:0000256" key="3">
    <source>
        <dbReference type="SAM" id="MobiDB-lite"/>
    </source>
</evidence>
<dbReference type="InterPro" id="IPR006558">
    <property type="entry name" value="LamG-like"/>
</dbReference>
<sequence length="1869" mass="193060">MTSRPVARSWRRLAATIAGLAMAGTTIIGASVAAAVASDNPPATTSTTPTTPPTADVLDVDFADGTPTDHAAAREAHTVGRPTIALDPTLDRVVPSFDGGIDAYWYDLADAWDTSASPNLTTSVSIECDFRFDGDLPASPASADGAENDVCAGREGGGYAFYVPSGKSELVWSAYVDGAYKTVTSPALTKGTWYHVVGTYDGTSLKLYVDGELAGSGSYPGTVGAPSVTARGFVIGGDVTTGPSAQRQSPVTVAATRIFSAALDADQVAALDGRSQWLTTPGTGATAPPPVVVTPTVPDGVPAADVLDVDFTAGSPVDHAQSRQALRFGDPRLTVDKDLNRVVASFDGVDDGYDFAADDAWDSRHVPNLTKAYTVECTFRFDAALPVSAAHKICGGENGGGMSVYVKGSSLSAQFYVDGAYRTISTAATSGTWHDVVAQYDGSSIRLYVDGKLVKATAQTGTATGPSGAKFLGVGADQSSGGASMESWAEVTVASERIWDSALTATQIGDLADSVATPVSKAPKGDVLDVDLSDGTYTDHAAGRTPDVTGNPVVATDVALGKSVASFDGAKDGVLYPLQDAWDGGSTPQLTSTYSAECVFRFDGTLPTAAGNKTCSGENTGGFAIIVNGTSVQADFYVAGAYHALTAPIQAGVWYDVVQVYDGSTIRLYVNGSLAAQADQTGAPGAPNGTKSQNYGIGADTSSSGGIESQSASTISAARIWSTPLTAAQAAQLSLDAFGARQTDVALTSTVPAAGQKLTKPVDLEVKIKDQGAATGWVYTIDGVGVRPGERVGAGLAAGSHTLAVTATDVYGHPLSWTVPFTSSAIPTGGGTDTGQGGGKVTLSAVANAPDGGKVTTTFKEAQASIASGGVQGTVPVVPSALDFTYDDAGTVTGQQAEDGKTAASPSSHEGMPFQRFEVKVPAYDDDRHVRWSGLVDPERSVSLRVWDTASSSWKEIATARGASDGATALEGDVTPSEVDGDVVHVLVLAQDPFADDLSARDASAAGTADHFENPDDYDFSFVHWTDPQFIAEGAAGGSGKMPTSPEYQTSSGVETAEEQAVWATAYRDAAKWTMANAKSRKIAYAAMTGDMINSDVVDPYAKNPDGTLVYPTQLDEITKENAFASGVIDSFSGSGVPAQVIAGNHDDNNGQQTGPDSLFSQAFSASGFYDQAKDWPAGASFHTKDETTNADGTTAKQGEDSQDSYVLFSAGGLDFVAVGLSYGVTDEEADWANSVFQRYKDRNGILITHSYLNASPNEDGRDAAYTGDDGAPLYKKVVTANPNVFLVLAGHIHGVGTNLVTVAGPQVQHKVVELLADYQEYQQPASKIFTAENCPTCVVDASGNIDVDGDGVIDHKPGDKLRFGASFLRLLQFDTKKSTMSVDSFSPFFDEFGTHTYDTKTPVRYDGSEDNFTVPVDLTTRTTSFATDGLAVVTPTDTVIGTATGKSGFPVSVTWSGLTAGQAYAWTASSTDAAGDDLGELDQFGGFFVASAAGTDVTAPVITLPSSSSVHEGDAFDPLAGVTAKDDTDGDVTAALKVTGTVDTTEPGTYTLLYSVSDANGNVAQVQRAVKVVAQTTPERTPTSVKASNVTVKAGQELTLTATVSPAGATGTVTFVNGEEPLCDATVTAGKASCVPYRTPVAGTYAISAQYLGDTTHAPSDRSFVLTVTRPTSTTPATTTVTGTAATWTYGKNGTVRVAVKGGSTTPTGEVLVRSGSKELGWTQLRGGKGTVTLAVGSLPPGTRTLTLVYGGDAYHKASHASLRVTVRKAAPKATVSVTKAPTSRAKGSARVTVSPAVRGLPGPTGKVTVTLKKGKTTWTATRTLSKGHVAVTLPKLTKGTWKVTATYQGDTRYGPATVTGKAVRVTR</sequence>
<evidence type="ECO:0000256" key="2">
    <source>
        <dbReference type="ARBA" id="ARBA00023157"/>
    </source>
</evidence>
<dbReference type="Gene3D" id="2.60.40.10">
    <property type="entry name" value="Immunoglobulins"/>
    <property type="match status" value="4"/>
</dbReference>
<organism evidence="6 7">
    <name type="scientific">Luteimicrobium xylanilyticum</name>
    <dbReference type="NCBI Taxonomy" id="1133546"/>
    <lineage>
        <taxon>Bacteria</taxon>
        <taxon>Bacillati</taxon>
        <taxon>Actinomycetota</taxon>
        <taxon>Actinomycetes</taxon>
        <taxon>Micrococcales</taxon>
        <taxon>Luteimicrobium</taxon>
    </lineage>
</organism>
<dbReference type="InterPro" id="IPR013783">
    <property type="entry name" value="Ig-like_fold"/>
</dbReference>
<feature type="region of interest" description="Disordered" evidence="3">
    <location>
        <begin position="1180"/>
        <end position="1199"/>
    </location>
</feature>
<dbReference type="SUPFAM" id="SSF56300">
    <property type="entry name" value="Metallo-dependent phosphatases"/>
    <property type="match status" value="1"/>
</dbReference>
<dbReference type="EC" id="3.2.1.14" evidence="6"/>
<keyword evidence="7" id="KW-1185">Reference proteome</keyword>
<dbReference type="Pfam" id="PF16403">
    <property type="entry name" value="Bact_surface_Ig-like"/>
    <property type="match status" value="1"/>
</dbReference>
<feature type="chain" id="PRO_5039303147" evidence="4">
    <location>
        <begin position="24"/>
        <end position="1869"/>
    </location>
</feature>
<evidence type="ECO:0000259" key="5">
    <source>
        <dbReference type="SMART" id="SM00560"/>
    </source>
</evidence>
<keyword evidence="1 4" id="KW-0732">Signal</keyword>
<accession>A0A5P9QE31</accession>
<dbReference type="Pfam" id="PF16640">
    <property type="entry name" value="Big_3_5"/>
    <property type="match status" value="3"/>
</dbReference>
<evidence type="ECO:0000256" key="4">
    <source>
        <dbReference type="SAM" id="SignalP"/>
    </source>
</evidence>
<evidence type="ECO:0000313" key="7">
    <source>
        <dbReference type="Proteomes" id="UP000326702"/>
    </source>
</evidence>
<feature type="domain" description="LamG-like jellyroll fold" evidence="5">
    <location>
        <begin position="134"/>
        <end position="266"/>
    </location>
</feature>
<feature type="domain" description="LamG-like jellyroll fold" evidence="5">
    <location>
        <begin position="371"/>
        <end position="506"/>
    </location>
</feature>
<dbReference type="Gene3D" id="2.60.120.200">
    <property type="match status" value="3"/>
</dbReference>
<dbReference type="InterPro" id="IPR032179">
    <property type="entry name" value="Cry22Aa_Ig-like"/>
</dbReference>
<evidence type="ECO:0000313" key="6">
    <source>
        <dbReference type="EMBL" id="QFU99738.1"/>
    </source>
</evidence>
<gene>
    <name evidence="6" type="ORF">KDY119_03273</name>
</gene>
<dbReference type="Gene3D" id="3.60.21.10">
    <property type="match status" value="1"/>
</dbReference>
<dbReference type="EMBL" id="CP045529">
    <property type="protein sequence ID" value="QFU99738.1"/>
    <property type="molecule type" value="Genomic_DNA"/>
</dbReference>
<dbReference type="InterPro" id="IPR013320">
    <property type="entry name" value="ConA-like_dom_sf"/>
</dbReference>
<dbReference type="GO" id="GO:0005975">
    <property type="term" value="P:carbohydrate metabolic process"/>
    <property type="evidence" value="ECO:0007669"/>
    <property type="project" value="UniProtKB-ARBA"/>
</dbReference>
<dbReference type="GO" id="GO:0008843">
    <property type="term" value="F:endochitinase activity"/>
    <property type="evidence" value="ECO:0007669"/>
    <property type="project" value="UniProtKB-EC"/>
</dbReference>
<keyword evidence="6" id="KW-0326">Glycosidase</keyword>
<feature type="signal peptide" evidence="4">
    <location>
        <begin position="1"/>
        <end position="23"/>
    </location>
</feature>